<dbReference type="EMBL" id="JALBUF010000004">
    <property type="protein sequence ID" value="MCI0183403.1"/>
    <property type="molecule type" value="Genomic_DNA"/>
</dbReference>
<feature type="signal peptide" evidence="1">
    <location>
        <begin position="1"/>
        <end position="31"/>
    </location>
</feature>
<keyword evidence="1" id="KW-0732">Signal</keyword>
<comment type="caution">
    <text evidence="2">The sequence shown here is derived from an EMBL/GenBank/DDBJ whole genome shotgun (WGS) entry which is preliminary data.</text>
</comment>
<reference evidence="2" key="1">
    <citation type="submission" date="2022-03" db="EMBL/GenBank/DDBJ databases">
        <title>Draft Genome Sequence of Firmicute Strain S0AB, a Heterotrophic Iron/Sulfur-Oxidizing Extreme Acidophile.</title>
        <authorList>
            <person name="Vergara E."/>
            <person name="Pakostova E."/>
            <person name="Johnson D.B."/>
            <person name="Holmes D.S."/>
        </authorList>
    </citation>
    <scope>NUCLEOTIDE SEQUENCE</scope>
    <source>
        <strain evidence="2">S0AB</strain>
    </source>
</reference>
<proteinExistence type="predicted"/>
<organism evidence="2 3">
    <name type="scientific">Sulfoacidibacillus ferrooxidans</name>
    <dbReference type="NCBI Taxonomy" id="2005001"/>
    <lineage>
        <taxon>Bacteria</taxon>
        <taxon>Bacillati</taxon>
        <taxon>Bacillota</taxon>
        <taxon>Bacilli</taxon>
        <taxon>Bacillales</taxon>
        <taxon>Alicyclobacillaceae</taxon>
        <taxon>Sulfoacidibacillus</taxon>
    </lineage>
</organism>
<accession>A0A9X1VB60</accession>
<sequence length="1193" mass="117053">MRNSKNKLAKNIATVIAMTGMIGSMTMPAFADTTSTSSSTSTTISIPVTVDGQSSSITIPTPPASFFVNGSLQVTTATVMVDGVSVPVDGVTLGMSSTGQEGVTAILGTAYVTNVTAAASSNNVAMGKTVTLTPSFTDGSGAAVATLPSGDSVSYTVTAPTGATSSDYTLSGNTFTATMAGTYTITPVVTEIGGTVTGTPMTVVVTDATVSSVSAVNGTVTVNFSNALSVTPSLSDFSVTQSINGGTATTVTPTAIAMNSAMTQATLTVPTVSATAAAQSVVDSVAYNGGTAMSASAFSLTSAVNAANSSVTASFTNDEITNGSAYTVSESVEDAAGNPISALGTSDFTMSIGTQSVSAASVTNEGDGMYQVIFIPSSFAAGTGLTANFAVDGVTIGQVGGLSVVAGAPSLATSSVTFPSVSTLNAGGTYTMTLNLEDASGNPVVLTYPAVEPNTSEDLGATYSIADGTTPGQYVVTAVAPSTVTSVAGTMSFTVENGTTAVATFTSTQEYTVADEVASTVQASWSALPSTLTSGGSYNLTATVTDANGNAVTGLTSSAFSLGYETAGMTSPSTIILSANSVMAGTTAGTYQVSFVAPDEASAYSLVLGVDGVSSTSPASYTPGAAPTASDVGSSSTAGFPSQLVDGQTATFTVGLVDASGNALVLPSGYTVNLVELEGGTIEGTYGTSKTSVSLVSGENSIIPMTAGASTGQYSVTLTPSGTGNASGSFQIQVLDGSDFVAQVGSTQTYTLEAGTPAKANSTVPSSFDAIAGTEYCLPVTVADVNGVPVSTLTSSDFGLQLGVTPVSVTSVTQSATTPGSYMVNFMLPSSAESGSLTVSANGIDIGSSAVTVSAPSAESLASATSTDIALDTSAPTNTIALPSSGDALQEAGSYATLVTLTGSSSAEFPYLTPSDFSVTYGSSTTNLVSSVVPVSAASNQYVVVFNAPTATMSTAQALNISVGGVSSTAGTFTVSAPLSASNSSVQWMSGSALTAGQSVTVAATVEDANGNPVSTLGTSDFAVYSGSSTTNLVSSVAASSTAGQYDVTFVDDVASSTASPFTMYVNETGITGTSADTLIGTSGDFTVAPGAPSANKSTVILPSSKVNPGSSFNVTGVIEDAFGNPIPNATVVVSFGGSGGSSTSVTTDSTGNYSATLSTSSTSITGPVSVVASSGGASGTTISTSSDVVNLY</sequence>
<evidence type="ECO:0008006" key="4">
    <source>
        <dbReference type="Google" id="ProtNLM"/>
    </source>
</evidence>
<dbReference type="SUPFAM" id="SSF49373">
    <property type="entry name" value="Invasin/intimin cell-adhesion fragments"/>
    <property type="match status" value="1"/>
</dbReference>
<dbReference type="Proteomes" id="UP001139263">
    <property type="component" value="Unassembled WGS sequence"/>
</dbReference>
<evidence type="ECO:0000313" key="3">
    <source>
        <dbReference type="Proteomes" id="UP001139263"/>
    </source>
</evidence>
<protein>
    <recommendedName>
        <fullName evidence="4">Big-1 domain-containing protein</fullName>
    </recommendedName>
</protein>
<feature type="chain" id="PRO_5040942352" description="Big-1 domain-containing protein" evidence="1">
    <location>
        <begin position="32"/>
        <end position="1193"/>
    </location>
</feature>
<gene>
    <name evidence="2" type="ORF">MM817_01680</name>
</gene>
<dbReference type="Gene3D" id="2.60.40.10">
    <property type="entry name" value="Immunoglobulins"/>
    <property type="match status" value="4"/>
</dbReference>
<dbReference type="InterPro" id="IPR008964">
    <property type="entry name" value="Invasin/intimin_cell_adhesion"/>
</dbReference>
<dbReference type="InterPro" id="IPR013783">
    <property type="entry name" value="Ig-like_fold"/>
</dbReference>
<name>A0A9X1VB60_9BACL</name>
<keyword evidence="3" id="KW-1185">Reference proteome</keyword>
<dbReference type="RefSeq" id="WP_241713668.1">
    <property type="nucleotide sequence ID" value="NZ_JALBUF010000004.1"/>
</dbReference>
<evidence type="ECO:0000256" key="1">
    <source>
        <dbReference type="SAM" id="SignalP"/>
    </source>
</evidence>
<dbReference type="AlphaFoldDB" id="A0A9X1VB60"/>
<evidence type="ECO:0000313" key="2">
    <source>
        <dbReference type="EMBL" id="MCI0183403.1"/>
    </source>
</evidence>